<reference evidence="2 3" key="1">
    <citation type="submission" date="2017-07" db="EMBL/GenBank/DDBJ databases">
        <title>Fictibacillus sp. nov. GDSW-R2A3 Genome sequencing and assembly.</title>
        <authorList>
            <person name="Mayilraj S."/>
        </authorList>
    </citation>
    <scope>NUCLEOTIDE SEQUENCE [LARGE SCALE GENOMIC DNA]</scope>
    <source>
        <strain evidence="2 3">GDSW-R2A3</strain>
    </source>
</reference>
<keyword evidence="1" id="KW-0472">Membrane</keyword>
<keyword evidence="1" id="KW-1133">Transmembrane helix</keyword>
<comment type="caution">
    <text evidence="2">The sequence shown here is derived from an EMBL/GenBank/DDBJ whole genome shotgun (WGS) entry which is preliminary data.</text>
</comment>
<feature type="transmembrane region" description="Helical" evidence="1">
    <location>
        <begin position="74"/>
        <end position="98"/>
    </location>
</feature>
<evidence type="ECO:0000256" key="1">
    <source>
        <dbReference type="SAM" id="Phobius"/>
    </source>
</evidence>
<accession>A0A235F8E5</accession>
<name>A0A235F8E5_9BACL</name>
<feature type="transmembrane region" description="Helical" evidence="1">
    <location>
        <begin position="36"/>
        <end position="54"/>
    </location>
</feature>
<dbReference type="EMBL" id="NOII01000003">
    <property type="protein sequence ID" value="OYD57580.1"/>
    <property type="molecule type" value="Genomic_DNA"/>
</dbReference>
<keyword evidence="3" id="KW-1185">Reference proteome</keyword>
<keyword evidence="1" id="KW-0812">Transmembrane</keyword>
<dbReference type="Proteomes" id="UP000215059">
    <property type="component" value="Unassembled WGS sequence"/>
</dbReference>
<organism evidence="2 3">
    <name type="scientific">Fictibacillus aquaticus</name>
    <dbReference type="NCBI Taxonomy" id="2021314"/>
    <lineage>
        <taxon>Bacteria</taxon>
        <taxon>Bacillati</taxon>
        <taxon>Bacillota</taxon>
        <taxon>Bacilli</taxon>
        <taxon>Bacillales</taxon>
        <taxon>Fictibacillaceae</taxon>
        <taxon>Fictibacillus</taxon>
    </lineage>
</organism>
<proteinExistence type="predicted"/>
<evidence type="ECO:0000313" key="3">
    <source>
        <dbReference type="Proteomes" id="UP000215059"/>
    </source>
</evidence>
<evidence type="ECO:0000313" key="2">
    <source>
        <dbReference type="EMBL" id="OYD57580.1"/>
    </source>
</evidence>
<protein>
    <submittedName>
        <fullName evidence="2">Uncharacterized protein</fullName>
    </submittedName>
</protein>
<dbReference type="AlphaFoldDB" id="A0A235F8E5"/>
<feature type="transmembrane region" description="Helical" evidence="1">
    <location>
        <begin position="6"/>
        <end position="24"/>
    </location>
</feature>
<gene>
    <name evidence="2" type="ORF">CGZ90_13000</name>
</gene>
<dbReference type="RefSeq" id="WP_094252931.1">
    <property type="nucleotide sequence ID" value="NZ_JBHLXL010000001.1"/>
</dbReference>
<sequence>MFKTVDFVLNLALNGLFIMVFLSLKGKMSAEKKKLSWLSLLATLVITAIPAIGYRVDQETGSHVFGFPFDMIVYHGGSTLTTASLGLIVNFFFFYWLFKGLQKCWKAFLIRKAV</sequence>